<dbReference type="InterPro" id="IPR000048">
    <property type="entry name" value="IQ_motif_EF-hand-BS"/>
</dbReference>
<dbReference type="PROSITE" id="PS50096">
    <property type="entry name" value="IQ"/>
    <property type="match status" value="1"/>
</dbReference>
<dbReference type="OrthoDB" id="6288272at2759"/>
<dbReference type="PANTHER" id="PTHR35978:SF1">
    <property type="entry name" value="IQ DOMAIN-CONTAINING PROTEIN M"/>
    <property type="match status" value="1"/>
</dbReference>
<evidence type="ECO:0000313" key="2">
    <source>
        <dbReference type="Proteomes" id="UP000518305"/>
    </source>
</evidence>
<dbReference type="EMBL" id="VWZJ01013792">
    <property type="protein sequence ID" value="NXG67288.1"/>
    <property type="molecule type" value="Genomic_DNA"/>
</dbReference>
<feature type="non-terminal residue" evidence="1">
    <location>
        <position position="392"/>
    </location>
</feature>
<dbReference type="Pfam" id="PF00612">
    <property type="entry name" value="IQ"/>
    <property type="match status" value="1"/>
</dbReference>
<evidence type="ECO:0000313" key="1">
    <source>
        <dbReference type="EMBL" id="NXG67288.1"/>
    </source>
</evidence>
<dbReference type="Proteomes" id="UP000518305">
    <property type="component" value="Unassembled WGS sequence"/>
</dbReference>
<protein>
    <submittedName>
        <fullName evidence="1">IQCM protein</fullName>
    </submittedName>
</protein>
<gene>
    <name evidence="1" type="primary">Iqcm</name>
    <name evidence="1" type="ORF">HEMCOM_R12742</name>
</gene>
<dbReference type="AlphaFoldDB" id="A0A7K9DRY2"/>
<sequence>SVLENNASSYDTKALGEARWKGICQQDSWLEKRLQMLPERPLSMTFKPSFPRKAIKSYKAYVCPPPQYNLEQEEKISITELLSGIDSVSRALENEKKECFSSLRSLDLPCVSPRPHGVSEFQITHKGKVYQDWRGVIGPSPVKEYSQARKKSMKVKEVCTMTKYLSGRSNSKQIFCTLISSDKHLDLQTQKKMKKNATHLEVFEASRGGRKHPSSREVLKAVICIQRYVRGWLDHRAFKRVKIKSASHGPSLPAVVRSYRKMIARIKRHAGVLDLSTPLQYFELEEWMDKKKFYETMFSKRKFDKKMDRDDLPEFLRDCGYSIPAVGIQRVFQLVCPTSTDTVRSIKKHQAIEMAFTLFPPLGAKVKNIITVPLPWVHPIIDGRRGSKKSGK</sequence>
<keyword evidence="2" id="KW-1185">Reference proteome</keyword>
<comment type="caution">
    <text evidence="1">The sequence shown here is derived from an EMBL/GenBank/DDBJ whole genome shotgun (WGS) entry which is preliminary data.</text>
</comment>
<organism evidence="1 2">
    <name type="scientific">Hemiprocne comata</name>
    <dbReference type="NCBI Taxonomy" id="243314"/>
    <lineage>
        <taxon>Eukaryota</taxon>
        <taxon>Metazoa</taxon>
        <taxon>Chordata</taxon>
        <taxon>Craniata</taxon>
        <taxon>Vertebrata</taxon>
        <taxon>Euteleostomi</taxon>
        <taxon>Archelosauria</taxon>
        <taxon>Archosauria</taxon>
        <taxon>Dinosauria</taxon>
        <taxon>Saurischia</taxon>
        <taxon>Theropoda</taxon>
        <taxon>Coelurosauria</taxon>
        <taxon>Aves</taxon>
        <taxon>Neognathae</taxon>
        <taxon>Neoaves</taxon>
        <taxon>Strisores</taxon>
        <taxon>Apodiformes</taxon>
        <taxon>Apodidae</taxon>
        <taxon>Hemiprocninae</taxon>
        <taxon>Hemiprocne</taxon>
    </lineage>
</organism>
<proteinExistence type="predicted"/>
<accession>A0A7K9DRY2</accession>
<feature type="non-terminal residue" evidence="1">
    <location>
        <position position="1"/>
    </location>
</feature>
<dbReference type="PANTHER" id="PTHR35978">
    <property type="entry name" value="IQ DOMAIN-CONTAINING PROTEIN M"/>
    <property type="match status" value="1"/>
</dbReference>
<name>A0A7K9DRY2_9AVES</name>
<dbReference type="SMART" id="SM00015">
    <property type="entry name" value="IQ"/>
    <property type="match status" value="1"/>
</dbReference>
<reference evidence="1 2" key="1">
    <citation type="submission" date="2019-09" db="EMBL/GenBank/DDBJ databases">
        <title>Bird 10,000 Genomes (B10K) Project - Family phase.</title>
        <authorList>
            <person name="Zhang G."/>
        </authorList>
    </citation>
    <scope>NUCLEOTIDE SEQUENCE [LARGE SCALE GENOMIC DNA]</scope>
    <source>
        <strain evidence="1">B10K-DU-001-23</strain>
        <tissue evidence="1">Muscle</tissue>
    </source>
</reference>